<dbReference type="GO" id="GO:0005524">
    <property type="term" value="F:ATP binding"/>
    <property type="evidence" value="ECO:0007669"/>
    <property type="project" value="InterPro"/>
</dbReference>
<name>I3EEX9_NEMP3</name>
<dbReference type="GO" id="GO:0005737">
    <property type="term" value="C:cytoplasm"/>
    <property type="evidence" value="ECO:0007669"/>
    <property type="project" value="TreeGrafter"/>
</dbReference>
<dbReference type="HOGENOM" id="CLU_655670_0_0_1"/>
<feature type="signal peptide" evidence="1">
    <location>
        <begin position="1"/>
        <end position="24"/>
    </location>
</feature>
<dbReference type="InParanoid" id="I3EEX9"/>
<dbReference type="EMBL" id="GL870880">
    <property type="protein sequence ID" value="EIJ87776.1"/>
    <property type="molecule type" value="Genomic_DNA"/>
</dbReference>
<dbReference type="SMART" id="SM00220">
    <property type="entry name" value="S_TKc"/>
    <property type="match status" value="1"/>
</dbReference>
<sequence>MRQMIIYNMLKVMLMCSLVIAVYATSAINHNPEVDAPQEMSKEGAAEYEQAVKQTKFYKKMKGITDEIDRTIERARKYLASGDTNMLSQENSNYQDFLEQNNLTPVQDAYLSQVYVYSGDLYDLLSIPKIAENIEDKVHRKIVIKRALNIAEYDMRECEICMSVNHPNVLQTYFVYEAMPESYQKDNQTIVWLFQEYLENKIPAIYNEGSVQEKALKIQHRTIIRDVARGLSYLHKNRIIHLDVKIQNTVGTYSKSRGRIIYKIIDFGFSRILNEEEPSIHIKNRAFGTDPFRSPEVYLKSIHGYSSDVWCLGLLAAYVGNIHIASNRWAKKKGISVNITGEQIPINADMGHVYEKFLNGTIKIAIGPEYPVILAEFIKACTVRDEKERPTVDELLENHPYLQSNNALYAEEVTGDVEKYTI</sequence>
<dbReference type="OMA" id="RECEICM"/>
<dbReference type="GO" id="GO:0004674">
    <property type="term" value="F:protein serine/threonine kinase activity"/>
    <property type="evidence" value="ECO:0007669"/>
    <property type="project" value="UniProtKB-KW"/>
</dbReference>
<keyword evidence="3" id="KW-0808">Transferase</keyword>
<keyword evidence="3" id="KW-0418">Kinase</keyword>
<dbReference type="VEuPathDB" id="MicrosporidiaDB:NEQG_01848"/>
<keyword evidence="4" id="KW-1185">Reference proteome</keyword>
<evidence type="ECO:0000313" key="4">
    <source>
        <dbReference type="Proteomes" id="UP000002872"/>
    </source>
</evidence>
<keyword evidence="3" id="KW-0723">Serine/threonine-protein kinase</keyword>
<dbReference type="OrthoDB" id="266718at2759"/>
<dbReference type="InterPro" id="IPR053235">
    <property type="entry name" value="Ser_Thr_kinase"/>
</dbReference>
<dbReference type="InterPro" id="IPR011009">
    <property type="entry name" value="Kinase-like_dom_sf"/>
</dbReference>
<accession>I3EEX9</accession>
<feature type="chain" id="PRO_5003670914" evidence="1">
    <location>
        <begin position="25"/>
        <end position="422"/>
    </location>
</feature>
<proteinExistence type="predicted"/>
<evidence type="ECO:0000259" key="2">
    <source>
        <dbReference type="PROSITE" id="PS50011"/>
    </source>
</evidence>
<reference evidence="3" key="1">
    <citation type="submission" date="2011-01" db="EMBL/GenBank/DDBJ databases">
        <title>The Genome Sequence of Nematocida parisii strain ERTm3.</title>
        <authorList>
            <consortium name="The Broad Institute Genome Sequencing Platform"/>
            <consortium name="The Broad Institute Genome Sequencing Center for Infectious Disease"/>
            <person name="Cuomo C."/>
            <person name="Troemel E."/>
            <person name="Young S.K."/>
            <person name="Zeng Q."/>
            <person name="Gargeya S."/>
            <person name="Fitzgerald M."/>
            <person name="Haas B."/>
            <person name="Abouelleil A."/>
            <person name="Alvarado L."/>
            <person name="Arachchi H.M."/>
            <person name="Berlin A."/>
            <person name="Chapman S.B."/>
            <person name="Gearin G."/>
            <person name="Goldberg J."/>
            <person name="Griggs A."/>
            <person name="Gujja S."/>
            <person name="Hansen M."/>
            <person name="Heiman D."/>
            <person name="Howarth C."/>
            <person name="Larimer J."/>
            <person name="Lui A."/>
            <person name="MacDonald P.J.P."/>
            <person name="McCowen C."/>
            <person name="Montmayeur A."/>
            <person name="Murphy C."/>
            <person name="Neiman D."/>
            <person name="Pearson M."/>
            <person name="Priest M."/>
            <person name="Roberts A."/>
            <person name="Saif S."/>
            <person name="Shea T."/>
            <person name="Sisk P."/>
            <person name="Stolte C."/>
            <person name="Sykes S."/>
            <person name="Wortman J."/>
            <person name="Nusbaum C."/>
            <person name="Birren B."/>
        </authorList>
    </citation>
    <scope>NUCLEOTIDE SEQUENCE</scope>
    <source>
        <strain evidence="3">ERTm3</strain>
    </source>
</reference>
<organism evidence="3 4">
    <name type="scientific">Nematocida parisii (strain ERTm3)</name>
    <name type="common">Nematode killer fungus</name>
    <dbReference type="NCBI Taxonomy" id="935791"/>
    <lineage>
        <taxon>Eukaryota</taxon>
        <taxon>Fungi</taxon>
        <taxon>Fungi incertae sedis</taxon>
        <taxon>Microsporidia</taxon>
        <taxon>Nematocida</taxon>
    </lineage>
</organism>
<evidence type="ECO:0000256" key="1">
    <source>
        <dbReference type="SAM" id="SignalP"/>
    </source>
</evidence>
<gene>
    <name evidence="3" type="ORF">NEQG_01848</name>
</gene>
<dbReference type="PANTHER" id="PTHR24361">
    <property type="entry name" value="MITOGEN-ACTIVATED KINASE KINASE KINASE"/>
    <property type="match status" value="1"/>
</dbReference>
<feature type="domain" description="Protein kinase" evidence="2">
    <location>
        <begin position="110"/>
        <end position="402"/>
    </location>
</feature>
<dbReference type="PROSITE" id="PS50011">
    <property type="entry name" value="PROTEIN_KINASE_DOM"/>
    <property type="match status" value="1"/>
</dbReference>
<keyword evidence="1" id="KW-0732">Signal</keyword>
<dbReference type="Pfam" id="PF00069">
    <property type="entry name" value="Pkinase"/>
    <property type="match status" value="1"/>
</dbReference>
<dbReference type="InterPro" id="IPR000719">
    <property type="entry name" value="Prot_kinase_dom"/>
</dbReference>
<evidence type="ECO:0000313" key="3">
    <source>
        <dbReference type="EMBL" id="EIJ87776.1"/>
    </source>
</evidence>
<dbReference type="STRING" id="935791.I3EEX9"/>
<protein>
    <submittedName>
        <fullName evidence="3">Serine/threonine protein kinase</fullName>
    </submittedName>
</protein>
<dbReference type="AlphaFoldDB" id="I3EEX9"/>
<dbReference type="Gene3D" id="1.10.510.10">
    <property type="entry name" value="Transferase(Phosphotransferase) domain 1"/>
    <property type="match status" value="1"/>
</dbReference>
<dbReference type="SUPFAM" id="SSF56112">
    <property type="entry name" value="Protein kinase-like (PK-like)"/>
    <property type="match status" value="1"/>
</dbReference>
<dbReference type="Proteomes" id="UP000002872">
    <property type="component" value="Unassembled WGS sequence"/>
</dbReference>